<reference evidence="4 5" key="1">
    <citation type="submission" date="2018-01" db="EMBL/GenBank/DDBJ databases">
        <title>Saezia sanguinis gen. nov., sp. nov., in the order Burkholderiales isolated from human blood.</title>
        <authorList>
            <person name="Medina-Pascual M.J."/>
            <person name="Valdezate S."/>
            <person name="Monzon S."/>
            <person name="Cuesta I."/>
            <person name="Carrasco G."/>
            <person name="Villalon P."/>
            <person name="Saez-Nieto J.A."/>
        </authorList>
    </citation>
    <scope>NUCLEOTIDE SEQUENCE [LARGE SCALE GENOMIC DNA]</scope>
    <source>
        <strain evidence="4 5">CNM695-12</strain>
    </source>
</reference>
<name>A0A433SFT9_9BURK</name>
<evidence type="ECO:0000256" key="3">
    <source>
        <dbReference type="ARBA" id="ARBA00022842"/>
    </source>
</evidence>
<dbReference type="NCBIfam" id="TIGR01509">
    <property type="entry name" value="HAD-SF-IA-v3"/>
    <property type="match status" value="1"/>
</dbReference>
<dbReference type="InterPro" id="IPR006439">
    <property type="entry name" value="HAD-SF_hydro_IA"/>
</dbReference>
<dbReference type="Pfam" id="PF00702">
    <property type="entry name" value="Hydrolase"/>
    <property type="match status" value="1"/>
</dbReference>
<evidence type="ECO:0000313" key="5">
    <source>
        <dbReference type="Proteomes" id="UP000286947"/>
    </source>
</evidence>
<protein>
    <submittedName>
        <fullName evidence="4">5-amino-6-(5-phospho-D-ribitylamino)uracil phosphatase YigB</fullName>
        <ecNumber evidence="4">3.1.3.-</ecNumber>
    </submittedName>
</protein>
<keyword evidence="5" id="KW-1185">Reference proteome</keyword>
<dbReference type="AlphaFoldDB" id="A0A433SFT9"/>
<comment type="caution">
    <text evidence="4">The sequence shown here is derived from an EMBL/GenBank/DDBJ whole genome shotgun (WGS) entry which is preliminary data.</text>
</comment>
<dbReference type="EC" id="3.1.3.-" evidence="4"/>
<evidence type="ECO:0000256" key="1">
    <source>
        <dbReference type="ARBA" id="ARBA00001946"/>
    </source>
</evidence>
<keyword evidence="3" id="KW-0460">Magnesium</keyword>
<dbReference type="InterPro" id="IPR023214">
    <property type="entry name" value="HAD_sf"/>
</dbReference>
<proteinExistence type="predicted"/>
<dbReference type="GO" id="GO:0016787">
    <property type="term" value="F:hydrolase activity"/>
    <property type="evidence" value="ECO:0007669"/>
    <property type="project" value="UniProtKB-KW"/>
</dbReference>
<evidence type="ECO:0000256" key="2">
    <source>
        <dbReference type="ARBA" id="ARBA00022801"/>
    </source>
</evidence>
<accession>A0A433SFT9</accession>
<dbReference type="EMBL" id="PQSP01000001">
    <property type="protein sequence ID" value="RUS67582.1"/>
    <property type="molecule type" value="Genomic_DNA"/>
</dbReference>
<evidence type="ECO:0000313" key="4">
    <source>
        <dbReference type="EMBL" id="RUS67582.1"/>
    </source>
</evidence>
<dbReference type="PANTHER" id="PTHR46470">
    <property type="entry name" value="N-ACYLNEURAMINATE-9-PHOSPHATASE"/>
    <property type="match status" value="1"/>
</dbReference>
<comment type="cofactor">
    <cofactor evidence="1">
        <name>Mg(2+)</name>
        <dbReference type="ChEBI" id="CHEBI:18420"/>
    </cofactor>
</comment>
<organism evidence="4 5">
    <name type="scientific">Saezia sanguinis</name>
    <dbReference type="NCBI Taxonomy" id="1965230"/>
    <lineage>
        <taxon>Bacteria</taxon>
        <taxon>Pseudomonadati</taxon>
        <taxon>Pseudomonadota</taxon>
        <taxon>Betaproteobacteria</taxon>
        <taxon>Burkholderiales</taxon>
        <taxon>Saeziaceae</taxon>
        <taxon>Saezia</taxon>
    </lineage>
</organism>
<dbReference type="PANTHER" id="PTHR46470:SF4">
    <property type="entry name" value="5-AMINO-6-(5-PHOSPHO-D-RIBITYLAMINO)URACIL PHOSPHATASE YIGB"/>
    <property type="match status" value="1"/>
</dbReference>
<dbReference type="SUPFAM" id="SSF56784">
    <property type="entry name" value="HAD-like"/>
    <property type="match status" value="1"/>
</dbReference>
<dbReference type="Gene3D" id="3.40.50.1000">
    <property type="entry name" value="HAD superfamily/HAD-like"/>
    <property type="match status" value="1"/>
</dbReference>
<dbReference type="SFLD" id="SFLDS00003">
    <property type="entry name" value="Haloacid_Dehalogenase"/>
    <property type="match status" value="1"/>
</dbReference>
<sequence length="259" mass="28898" precursor="true">MTGPSSIQGFYRHSANCKIKSIILMGKMTPTTVKAITLDLDDTLWPIWPTIQRAEQHLYNWMSQRAPATAATTSLEGLRTLRQQVETAHPQWKHDLSAYRREAIRLALRQAGDDESLTEEGFSVFFEARQQVDLFDDALPALERLSARYPLIALSNGNSDLQRMGLKHYFQAAVSAQNFGVSKPDKRIFHEAARVSRQNAADILHVGDDLQLDVSGALQAGMQTAWVVRNTAQKNTGSQNVQPQYTVTDLLQLCDALGC</sequence>
<gene>
    <name evidence="4" type="primary">yigB</name>
    <name evidence="4" type="ORF">CUZ56_00056</name>
</gene>
<dbReference type="Proteomes" id="UP000286947">
    <property type="component" value="Unassembled WGS sequence"/>
</dbReference>
<dbReference type="SFLD" id="SFLDG01129">
    <property type="entry name" value="C1.5:_HAD__Beta-PGM__Phosphata"/>
    <property type="match status" value="1"/>
</dbReference>
<dbReference type="Gene3D" id="1.20.120.1600">
    <property type="match status" value="1"/>
</dbReference>
<keyword evidence="2 4" id="KW-0378">Hydrolase</keyword>
<dbReference type="InterPro" id="IPR051400">
    <property type="entry name" value="HAD-like_hydrolase"/>
</dbReference>
<dbReference type="NCBIfam" id="TIGR01549">
    <property type="entry name" value="HAD-SF-IA-v1"/>
    <property type="match status" value="1"/>
</dbReference>
<dbReference type="InterPro" id="IPR036412">
    <property type="entry name" value="HAD-like_sf"/>
</dbReference>
<dbReference type="GO" id="GO:0009231">
    <property type="term" value="P:riboflavin biosynthetic process"/>
    <property type="evidence" value="ECO:0007669"/>
    <property type="project" value="TreeGrafter"/>
</dbReference>